<dbReference type="OrthoDB" id="8450631at2"/>
<sequence>MSNTVSEILLRFDNFNDSVLEDISISYARGPRPDIQIVLNCQDDLNPQTTRRQCFVNFQDVEEFKLEQRLKTSSIVVSFGIAVIMEAGLTYVDFACDGFLDRTIQEVRAGGFYIGARKVDFTLP</sequence>
<reference evidence="1 2" key="1">
    <citation type="journal article" date="2016" name="Syst. Appl. Microbiol.">
        <title>Pararhizobium polonicum sp. nov. isolated from tumors on stone fruit rootstocks.</title>
        <authorList>
            <person name="Pulawska J."/>
            <person name="Kuzmanovic N."/>
            <person name="Willems A."/>
            <person name="Pothier J.F."/>
        </authorList>
    </citation>
    <scope>NUCLEOTIDE SEQUENCE [LARGE SCALE GENOMIC DNA]</scope>
    <source>
        <strain evidence="1 2">F5.1</strain>
    </source>
</reference>
<evidence type="ECO:0000313" key="1">
    <source>
        <dbReference type="EMBL" id="OBZ95960.1"/>
    </source>
</evidence>
<dbReference type="RefSeq" id="WP_068952768.1">
    <property type="nucleotide sequence ID" value="NZ_LGLV01000005.1"/>
</dbReference>
<protein>
    <submittedName>
        <fullName evidence="1">Uncharacterized protein</fullName>
    </submittedName>
</protein>
<dbReference type="EMBL" id="LGLV01000005">
    <property type="protein sequence ID" value="OBZ95960.1"/>
    <property type="molecule type" value="Genomic_DNA"/>
</dbReference>
<evidence type="ECO:0000313" key="2">
    <source>
        <dbReference type="Proteomes" id="UP000093111"/>
    </source>
</evidence>
<accession>A0A1C7P3Y7</accession>
<organism evidence="1 2">
    <name type="scientific">Pararhizobium polonicum</name>
    <dbReference type="NCBI Taxonomy" id="1612624"/>
    <lineage>
        <taxon>Bacteria</taxon>
        <taxon>Pseudomonadati</taxon>
        <taxon>Pseudomonadota</taxon>
        <taxon>Alphaproteobacteria</taxon>
        <taxon>Hyphomicrobiales</taxon>
        <taxon>Rhizobiaceae</taxon>
        <taxon>Rhizobium/Agrobacterium group</taxon>
        <taxon>Pararhizobium</taxon>
    </lineage>
</organism>
<dbReference type="Proteomes" id="UP000093111">
    <property type="component" value="Unassembled WGS sequence"/>
</dbReference>
<proteinExistence type="predicted"/>
<keyword evidence="2" id="KW-1185">Reference proteome</keyword>
<comment type="caution">
    <text evidence="1">The sequence shown here is derived from an EMBL/GenBank/DDBJ whole genome shotgun (WGS) entry which is preliminary data.</text>
</comment>
<gene>
    <name evidence="1" type="ORF">ADU59_06095</name>
</gene>
<dbReference type="AlphaFoldDB" id="A0A1C7P3Y7"/>
<name>A0A1C7P3Y7_9HYPH</name>